<protein>
    <recommendedName>
        <fullName evidence="4">Peptidase S8/S53 domain-containing protein</fullName>
    </recommendedName>
</protein>
<dbReference type="InterPro" id="IPR036852">
    <property type="entry name" value="Peptidase_S8/S53_dom_sf"/>
</dbReference>
<keyword evidence="3" id="KW-0720">Serine protease</keyword>
<dbReference type="Pfam" id="PF00082">
    <property type="entry name" value="Peptidase_S8"/>
    <property type="match status" value="1"/>
</dbReference>
<name>A0AAV3X285_9CYAN</name>
<reference evidence="5" key="1">
    <citation type="submission" date="2019-10" db="EMBL/GenBank/DDBJ databases">
        <title>Draft genome sequece of Microseira wollei NIES-4236.</title>
        <authorList>
            <person name="Yamaguchi H."/>
            <person name="Suzuki S."/>
            <person name="Kawachi M."/>
        </authorList>
    </citation>
    <scope>NUCLEOTIDE SEQUENCE</scope>
    <source>
        <strain evidence="5">NIES-4236</strain>
    </source>
</reference>
<evidence type="ECO:0000313" key="6">
    <source>
        <dbReference type="Proteomes" id="UP001050975"/>
    </source>
</evidence>
<dbReference type="InterPro" id="IPR001343">
    <property type="entry name" value="Hemolysn_Ca-bd"/>
</dbReference>
<dbReference type="NCBIfam" id="TIGR03661">
    <property type="entry name" value="T1SS_VCA0849"/>
    <property type="match status" value="1"/>
</dbReference>
<dbReference type="InterPro" id="IPR023828">
    <property type="entry name" value="Peptidase_S8_Ser-AS"/>
</dbReference>
<organism evidence="5 6">
    <name type="scientific">Microseira wollei NIES-4236</name>
    <dbReference type="NCBI Taxonomy" id="2530354"/>
    <lineage>
        <taxon>Bacteria</taxon>
        <taxon>Bacillati</taxon>
        <taxon>Cyanobacteriota</taxon>
        <taxon>Cyanophyceae</taxon>
        <taxon>Oscillatoriophycideae</taxon>
        <taxon>Aerosakkonematales</taxon>
        <taxon>Aerosakkonemataceae</taxon>
        <taxon>Microseira</taxon>
    </lineage>
</organism>
<dbReference type="GO" id="GO:0005615">
    <property type="term" value="C:extracellular space"/>
    <property type="evidence" value="ECO:0007669"/>
    <property type="project" value="InterPro"/>
</dbReference>
<keyword evidence="6" id="KW-1185">Reference proteome</keyword>
<dbReference type="InterPro" id="IPR011049">
    <property type="entry name" value="Serralysin-like_metalloprot_C"/>
</dbReference>
<evidence type="ECO:0000313" key="5">
    <source>
        <dbReference type="EMBL" id="GET35368.1"/>
    </source>
</evidence>
<dbReference type="PANTHER" id="PTHR42884:SF14">
    <property type="entry name" value="NEUROENDOCRINE CONVERTASE 1"/>
    <property type="match status" value="1"/>
</dbReference>
<evidence type="ECO:0000256" key="2">
    <source>
        <dbReference type="ARBA" id="ARBA00022801"/>
    </source>
</evidence>
<dbReference type="PANTHER" id="PTHR42884">
    <property type="entry name" value="PROPROTEIN CONVERTASE SUBTILISIN/KEXIN-RELATED"/>
    <property type="match status" value="1"/>
</dbReference>
<dbReference type="Gene3D" id="3.40.50.200">
    <property type="entry name" value="Peptidase S8/S53 domain"/>
    <property type="match status" value="2"/>
</dbReference>
<dbReference type="EMBL" id="BLAY01000001">
    <property type="protein sequence ID" value="GET35368.1"/>
    <property type="molecule type" value="Genomic_DNA"/>
</dbReference>
<feature type="domain" description="Peptidase S8/S53" evidence="4">
    <location>
        <begin position="461"/>
        <end position="593"/>
    </location>
</feature>
<gene>
    <name evidence="5" type="ORF">MiSe_01100</name>
</gene>
<keyword evidence="2" id="KW-0378">Hydrolase</keyword>
<keyword evidence="1" id="KW-0645">Protease</keyword>
<dbReference type="Pfam" id="PF00353">
    <property type="entry name" value="HemolysinCabind"/>
    <property type="match status" value="1"/>
</dbReference>
<evidence type="ECO:0000256" key="1">
    <source>
        <dbReference type="ARBA" id="ARBA00022670"/>
    </source>
</evidence>
<dbReference type="RefSeq" id="WP_226572721.1">
    <property type="nucleotide sequence ID" value="NZ_BLAY01000001.1"/>
</dbReference>
<evidence type="ECO:0000256" key="3">
    <source>
        <dbReference type="ARBA" id="ARBA00022825"/>
    </source>
</evidence>
<dbReference type="InterPro" id="IPR019960">
    <property type="entry name" value="T1SS_VCA0849"/>
</dbReference>
<dbReference type="InterPro" id="IPR034075">
    <property type="entry name" value="Glr3161-like_dom"/>
</dbReference>
<dbReference type="CDD" id="cd05562">
    <property type="entry name" value="Peptidases_S53_like"/>
    <property type="match status" value="1"/>
</dbReference>
<dbReference type="GO" id="GO:0005509">
    <property type="term" value="F:calcium ion binding"/>
    <property type="evidence" value="ECO:0007669"/>
    <property type="project" value="InterPro"/>
</dbReference>
<accession>A0AAV3X285</accession>
<comment type="caution">
    <text evidence="5">The sequence shown here is derived from an EMBL/GenBank/DDBJ whole genome shotgun (WGS) entry which is preliminary data.</text>
</comment>
<dbReference type="GO" id="GO:0016485">
    <property type="term" value="P:protein processing"/>
    <property type="evidence" value="ECO:0007669"/>
    <property type="project" value="TreeGrafter"/>
</dbReference>
<dbReference type="GO" id="GO:0004252">
    <property type="term" value="F:serine-type endopeptidase activity"/>
    <property type="evidence" value="ECO:0007669"/>
    <property type="project" value="InterPro"/>
</dbReference>
<dbReference type="InterPro" id="IPR000209">
    <property type="entry name" value="Peptidase_S8/S53_dom"/>
</dbReference>
<dbReference type="GO" id="GO:0016020">
    <property type="term" value="C:membrane"/>
    <property type="evidence" value="ECO:0007669"/>
    <property type="project" value="TreeGrafter"/>
</dbReference>
<proteinExistence type="predicted"/>
<evidence type="ECO:0000259" key="4">
    <source>
        <dbReference type="Pfam" id="PF00082"/>
    </source>
</evidence>
<sequence>MSLLISNRIDSNLLKLAESSAPNPGMRTAAAAQSASGLSDFLVVDQNQQRVAVRITAHNPNGLLPSLTPLGLQVSTVDQNRHFVEGWLPIANISGLQSQMDSLVGQGLMGVLSVPRPMGSAGPALSQADFIHQSDRVRTALPQGYDGTGVKIGVISDSHDVVDAFAIPGFATLQQNIANGELPASIEVIDPGFTFNAAQPDEGRAMMQLIHDLAPGASLAFATGNKSRITGEFGPSLMADNIRALANAGADIIVDDIVWLNDPFFQDGVVAAAVNEVVTQKGVAYFSAATNFGNTAYDSKQINFVSTPTTGNQDFDTLLPFFGELFYNNQQPQFYDFDPGSGVDVLQRIKLPAGFSLLCLQWDDPFFTTNGVDTDLDVFLLDAATKSLVASVDDSTLSQSPFTFLFNINSTGETAEYDLLIALRPGTQAPGRIKYLPLAGLPPGEKVVQEYATNSPTIFGNPAAVNSFTVAATDYFAQEEPALFTSAGPVEILFNPDGTRKATPEIRQKPTAAAVQRTNTSFFGDLDPLTRDPEGDGFPNFSGTSASAPHAAAIAALVKQANPNFTPQQIYDRLTSTAKDIGAPGYDNLTGYGLIDAYRAVFGPPVPAKLNFIENFEDGDLPRAFETNSTGAGRIQVTTENNAIVTRQLRLDSAGNGISKAVYDVLLDEQRNSLNEAILHIDGTSANRVELSFVVKETNSDTDNPMPETFKGSVNADGVALSVDGVNWYRLVSLTGNNATKKFQPYTFNLSEFAQSKGLTLGCDVRIKFQQFSNSLETTDGIAFDNIGVTRPGRIIQGKPGRETLVGTDGSDTFIGSQGRDILTGGFGNDVFRYRRLADKGDTITDFVVGSDKIDLTNVLDDIGYRGTNPIASGHVRFQERGLDTILTIDRNGFSGNNSGVSFLTVLGVSVAQFNDPSNFIFG</sequence>
<dbReference type="Proteomes" id="UP001050975">
    <property type="component" value="Unassembled WGS sequence"/>
</dbReference>
<dbReference type="SUPFAM" id="SSF52743">
    <property type="entry name" value="Subtilisin-like"/>
    <property type="match status" value="1"/>
</dbReference>
<dbReference type="SUPFAM" id="SSF51120">
    <property type="entry name" value="beta-Roll"/>
    <property type="match status" value="1"/>
</dbReference>
<dbReference type="PROSITE" id="PS00138">
    <property type="entry name" value="SUBTILASE_SER"/>
    <property type="match status" value="1"/>
</dbReference>
<dbReference type="AlphaFoldDB" id="A0AAV3X285"/>
<dbReference type="Gene3D" id="2.150.10.10">
    <property type="entry name" value="Serralysin-like metalloprotease, C-terminal"/>
    <property type="match status" value="1"/>
</dbReference>